<gene>
    <name evidence="7" type="ORF">SAMN05421512_101203</name>
</gene>
<comment type="similarity">
    <text evidence="1">Belongs to the peptidase M24B family.</text>
</comment>
<dbReference type="InterPro" id="IPR032416">
    <property type="entry name" value="Peptidase_M24_C"/>
</dbReference>
<dbReference type="PANTHER" id="PTHR43763:SF6">
    <property type="entry name" value="XAA-PRO AMINOPEPTIDASE 1"/>
    <property type="match status" value="1"/>
</dbReference>
<dbReference type="SUPFAM" id="SSF55920">
    <property type="entry name" value="Creatinase/aminopeptidase"/>
    <property type="match status" value="1"/>
</dbReference>
<protein>
    <submittedName>
        <fullName evidence="7">Xaa-Pro aminopeptidase</fullName>
    </submittedName>
</protein>
<dbReference type="InterPro" id="IPR029149">
    <property type="entry name" value="Creatin/AminoP/Spt16_N"/>
</dbReference>
<dbReference type="InterPro" id="IPR033740">
    <property type="entry name" value="Pept_M24B"/>
</dbReference>
<dbReference type="Pfam" id="PF00557">
    <property type="entry name" value="Peptidase_M24"/>
    <property type="match status" value="1"/>
</dbReference>
<dbReference type="OrthoDB" id="9806388at2"/>
<keyword evidence="7" id="KW-0031">Aminopeptidase</keyword>
<dbReference type="Pfam" id="PF16189">
    <property type="entry name" value="Creatinase_N_2"/>
    <property type="match status" value="1"/>
</dbReference>
<evidence type="ECO:0000313" key="7">
    <source>
        <dbReference type="EMBL" id="SOB89293.1"/>
    </source>
</evidence>
<organism evidence="7 8">
    <name type="scientific">Stappia indica</name>
    <dbReference type="NCBI Taxonomy" id="538381"/>
    <lineage>
        <taxon>Bacteria</taxon>
        <taxon>Pseudomonadati</taxon>
        <taxon>Pseudomonadota</taxon>
        <taxon>Alphaproteobacteria</taxon>
        <taxon>Hyphomicrobiales</taxon>
        <taxon>Stappiaceae</taxon>
        <taxon>Stappia</taxon>
    </lineage>
</organism>
<feature type="domain" description="Peptidase M24" evidence="4">
    <location>
        <begin position="322"/>
        <end position="533"/>
    </location>
</feature>
<dbReference type="InterPro" id="IPR036005">
    <property type="entry name" value="Creatinase/aminopeptidase-like"/>
</dbReference>
<evidence type="ECO:0000259" key="6">
    <source>
        <dbReference type="Pfam" id="PF16188"/>
    </source>
</evidence>
<dbReference type="EMBL" id="OBML01000001">
    <property type="protein sequence ID" value="SOB89293.1"/>
    <property type="molecule type" value="Genomic_DNA"/>
</dbReference>
<name>A0A285R5B4_9HYPH</name>
<dbReference type="InterPro" id="IPR000587">
    <property type="entry name" value="Creatinase_N"/>
</dbReference>
<dbReference type="Gene3D" id="3.40.350.10">
    <property type="entry name" value="Creatinase/prolidase N-terminal domain"/>
    <property type="match status" value="2"/>
</dbReference>
<feature type="domain" description="Creatinase N-terminal" evidence="5">
    <location>
        <begin position="17"/>
        <end position="149"/>
    </location>
</feature>
<dbReference type="FunFam" id="3.90.230.10:FF:000009">
    <property type="entry name" value="xaa-Pro aminopeptidase 2"/>
    <property type="match status" value="1"/>
</dbReference>
<dbReference type="Pfam" id="PF01321">
    <property type="entry name" value="Creatinase_N"/>
    <property type="match status" value="1"/>
</dbReference>
<accession>A0A285R5B4</accession>
<dbReference type="CDD" id="cd01085">
    <property type="entry name" value="APP"/>
    <property type="match status" value="1"/>
</dbReference>
<evidence type="ECO:0000256" key="3">
    <source>
        <dbReference type="ARBA" id="ARBA00022801"/>
    </source>
</evidence>
<sequence length="604" mass="64235">MFQSFDNVIDPSVGSARCAALRRELARRGLDGFLIPRADAHQGEYVPPSDARLSWLTGFAGSAGMAVVLADEAAIFVDGRYTIQVREQVDTAVFRPMHLIETPPSEWLAGKLQPGQKLGYDPMLHTVNGAKRLAEACARAGAELVAVDGNPLDAVWEDRPEPPLGQVRVHGQEFAGEAAEDKIARMAADVRRAGGDAFVLTQPDSIAWLFNIRGSDVSHTPLPLSFAVLPREGRPQIFIDGRKLTNASRDHLEALADIAEPDGLTGALSALGSSGATVLVDPDWAGDALASAVLAAGGKVKHGADPVTKAKAVKNPAEIAGARAAHLRDGAAFARFLCWLDGAAAAGGLDEIAVAERLEVFRAETGKLKEISFDSISAAGPNAAICHYRVDRGSNLPIPDNSLFLIDSGAQYEDGTTDITRTVAVGEVPQDQKRHFTLVLKGHIAIATARFPVGTSGAQIDALARIALWKAGLDFDHGTGHGVGSYLSVHEGPQRIAKTGHAPLEPGMIVSNEPGYYRDGSHGIRIENLELVTPPAAIEGGERAMLGFEPLTLAPIDRRAVVAEMLSAEERAWFDAYHARVLRELGPLVDETTRAWLEAATAPL</sequence>
<reference evidence="7 8" key="1">
    <citation type="submission" date="2017-08" db="EMBL/GenBank/DDBJ databases">
        <authorList>
            <person name="de Groot N.N."/>
        </authorList>
    </citation>
    <scope>NUCLEOTIDE SEQUENCE [LARGE SCALE GENOMIC DNA]</scope>
    <source>
        <strain evidence="7 8">USBA 352</strain>
    </source>
</reference>
<dbReference type="RefSeq" id="WP_097173624.1">
    <property type="nucleotide sequence ID" value="NZ_OBML01000001.1"/>
</dbReference>
<dbReference type="AlphaFoldDB" id="A0A285R5B4"/>
<dbReference type="Proteomes" id="UP000219331">
    <property type="component" value="Unassembled WGS sequence"/>
</dbReference>
<dbReference type="PANTHER" id="PTHR43763">
    <property type="entry name" value="XAA-PRO AMINOPEPTIDASE 1"/>
    <property type="match status" value="1"/>
</dbReference>
<evidence type="ECO:0000313" key="8">
    <source>
        <dbReference type="Proteomes" id="UP000219331"/>
    </source>
</evidence>
<keyword evidence="2" id="KW-0479">Metal-binding</keyword>
<evidence type="ECO:0000259" key="4">
    <source>
        <dbReference type="Pfam" id="PF00557"/>
    </source>
</evidence>
<dbReference type="Pfam" id="PF16188">
    <property type="entry name" value="Peptidase_M24_C"/>
    <property type="match status" value="1"/>
</dbReference>
<dbReference type="GO" id="GO:0046872">
    <property type="term" value="F:metal ion binding"/>
    <property type="evidence" value="ECO:0007669"/>
    <property type="project" value="UniProtKB-KW"/>
</dbReference>
<dbReference type="Gene3D" id="3.90.230.10">
    <property type="entry name" value="Creatinase/methionine aminopeptidase superfamily"/>
    <property type="match status" value="1"/>
</dbReference>
<dbReference type="GO" id="GO:0070006">
    <property type="term" value="F:metalloaminopeptidase activity"/>
    <property type="evidence" value="ECO:0007669"/>
    <property type="project" value="InterPro"/>
</dbReference>
<keyword evidence="8" id="KW-1185">Reference proteome</keyword>
<proteinExistence type="inferred from homology"/>
<keyword evidence="3" id="KW-0378">Hydrolase</keyword>
<keyword evidence="7" id="KW-0645">Protease</keyword>
<dbReference type="InterPro" id="IPR000994">
    <property type="entry name" value="Pept_M24"/>
</dbReference>
<feature type="domain" description="Peptidase M24 C-terminal" evidence="6">
    <location>
        <begin position="545"/>
        <end position="604"/>
    </location>
</feature>
<dbReference type="SUPFAM" id="SSF53092">
    <property type="entry name" value="Creatinase/prolidase N-terminal domain"/>
    <property type="match status" value="1"/>
</dbReference>
<evidence type="ECO:0000256" key="2">
    <source>
        <dbReference type="ARBA" id="ARBA00022723"/>
    </source>
</evidence>
<evidence type="ECO:0000256" key="1">
    <source>
        <dbReference type="ARBA" id="ARBA00008766"/>
    </source>
</evidence>
<dbReference type="GO" id="GO:0005737">
    <property type="term" value="C:cytoplasm"/>
    <property type="evidence" value="ECO:0007669"/>
    <property type="project" value="UniProtKB-ARBA"/>
</dbReference>
<dbReference type="InterPro" id="IPR050422">
    <property type="entry name" value="X-Pro_aminopeptidase_P"/>
</dbReference>
<evidence type="ECO:0000259" key="5">
    <source>
        <dbReference type="Pfam" id="PF01321"/>
    </source>
</evidence>
<dbReference type="STRING" id="538381.GCA_001696535_01282"/>